<protein>
    <submittedName>
        <fullName evidence="2">Uncharacterized protein</fullName>
    </submittedName>
</protein>
<reference evidence="2" key="2">
    <citation type="submission" date="2020-05" db="UniProtKB">
        <authorList>
            <consortium name="EnsemblMetazoa"/>
        </authorList>
    </citation>
    <scope>IDENTIFICATION</scope>
    <source>
        <strain evidence="2">CM1001059</strain>
    </source>
</reference>
<dbReference type="AlphaFoldDB" id="A0A182UCU5"/>
<keyword evidence="3" id="KW-1185">Reference proteome</keyword>
<dbReference type="EnsemblMetazoa" id="AMEC018069-RA">
    <property type="protein sequence ID" value="AMEC018069-PA"/>
    <property type="gene ID" value="AMEC018069"/>
</dbReference>
<accession>A0A182UCU5</accession>
<proteinExistence type="predicted"/>
<dbReference type="Proteomes" id="UP000075902">
    <property type="component" value="Unassembled WGS sequence"/>
</dbReference>
<reference evidence="3" key="1">
    <citation type="submission" date="2014-01" db="EMBL/GenBank/DDBJ databases">
        <title>The Genome Sequence of Anopheles melas CM1001059_A (V2).</title>
        <authorList>
            <consortium name="The Broad Institute Genomics Platform"/>
            <person name="Neafsey D.E."/>
            <person name="Besansky N."/>
            <person name="Howell P."/>
            <person name="Walton C."/>
            <person name="Young S.K."/>
            <person name="Zeng Q."/>
            <person name="Gargeya S."/>
            <person name="Fitzgerald M."/>
            <person name="Haas B."/>
            <person name="Abouelleil A."/>
            <person name="Allen A.W."/>
            <person name="Alvarado L."/>
            <person name="Arachchi H.M."/>
            <person name="Berlin A.M."/>
            <person name="Chapman S.B."/>
            <person name="Gainer-Dewar J."/>
            <person name="Goldberg J."/>
            <person name="Griggs A."/>
            <person name="Gujja S."/>
            <person name="Hansen M."/>
            <person name="Howarth C."/>
            <person name="Imamovic A."/>
            <person name="Ireland A."/>
            <person name="Larimer J."/>
            <person name="McCowan C."/>
            <person name="Murphy C."/>
            <person name="Pearson M."/>
            <person name="Poon T.W."/>
            <person name="Priest M."/>
            <person name="Roberts A."/>
            <person name="Saif S."/>
            <person name="Shea T."/>
            <person name="Sisk P."/>
            <person name="Sykes S."/>
            <person name="Wortman J."/>
            <person name="Nusbaum C."/>
            <person name="Birren B."/>
        </authorList>
    </citation>
    <scope>NUCLEOTIDE SEQUENCE [LARGE SCALE GENOMIC DNA]</scope>
    <source>
        <strain evidence="3">CM1001059</strain>
    </source>
</reference>
<evidence type="ECO:0000313" key="2">
    <source>
        <dbReference type="EnsemblMetazoa" id="AMEC018069-PA"/>
    </source>
</evidence>
<dbReference type="VEuPathDB" id="VectorBase:AMEC018069"/>
<evidence type="ECO:0000256" key="1">
    <source>
        <dbReference type="SAM" id="MobiDB-lite"/>
    </source>
</evidence>
<evidence type="ECO:0000313" key="3">
    <source>
        <dbReference type="Proteomes" id="UP000075902"/>
    </source>
</evidence>
<sequence length="137" mass="14807">MYVSTGRSNYPFRVIESDVASIHSISSLGIVGRIMAGGSIDTFAHSAGSSSVKQVAVPGKQQPPSKKGTGGTGGQIPAGVYWKGQQETIHFHCNTFLRSYCMPQVAFGLRVGFRESFVETHSYESSVMSDSNLQWNL</sequence>
<organism evidence="2 3">
    <name type="scientific">Anopheles melas</name>
    <dbReference type="NCBI Taxonomy" id="34690"/>
    <lineage>
        <taxon>Eukaryota</taxon>
        <taxon>Metazoa</taxon>
        <taxon>Ecdysozoa</taxon>
        <taxon>Arthropoda</taxon>
        <taxon>Hexapoda</taxon>
        <taxon>Insecta</taxon>
        <taxon>Pterygota</taxon>
        <taxon>Neoptera</taxon>
        <taxon>Endopterygota</taxon>
        <taxon>Diptera</taxon>
        <taxon>Nematocera</taxon>
        <taxon>Culicoidea</taxon>
        <taxon>Culicidae</taxon>
        <taxon>Anophelinae</taxon>
        <taxon>Anopheles</taxon>
    </lineage>
</organism>
<feature type="region of interest" description="Disordered" evidence="1">
    <location>
        <begin position="54"/>
        <end position="76"/>
    </location>
</feature>
<name>A0A182UCU5_9DIPT</name>